<reference evidence="8" key="1">
    <citation type="journal article" date="2019" name="Int. J. Syst. Evol. Microbiol.">
        <title>The Global Catalogue of Microorganisms (GCM) 10K type strain sequencing project: providing services to taxonomists for standard genome sequencing and annotation.</title>
        <authorList>
            <consortium name="The Broad Institute Genomics Platform"/>
            <consortium name="The Broad Institute Genome Sequencing Center for Infectious Disease"/>
            <person name="Wu L."/>
            <person name="Ma J."/>
        </authorList>
    </citation>
    <scope>NUCLEOTIDE SEQUENCE [LARGE SCALE GENOMIC DNA]</scope>
    <source>
        <strain evidence="8">JCM 32148</strain>
    </source>
</reference>
<dbReference type="Gene3D" id="3.40.50.300">
    <property type="entry name" value="P-loop containing nucleotide triphosphate hydrolases"/>
    <property type="match status" value="2"/>
</dbReference>
<feature type="coiled-coil region" evidence="4">
    <location>
        <begin position="557"/>
        <end position="676"/>
    </location>
</feature>
<dbReference type="InterPro" id="IPR027417">
    <property type="entry name" value="P-loop_NTPase"/>
</dbReference>
<protein>
    <recommendedName>
        <fullName evidence="3">Nuclease SbcCD subunit C</fullName>
    </recommendedName>
</protein>
<keyword evidence="8" id="KW-1185">Reference proteome</keyword>
<dbReference type="InterPro" id="IPR038729">
    <property type="entry name" value="Rad50/SbcC_AAA"/>
</dbReference>
<proteinExistence type="inferred from homology"/>
<evidence type="ECO:0000259" key="6">
    <source>
        <dbReference type="Pfam" id="PF13476"/>
    </source>
</evidence>
<evidence type="ECO:0000256" key="3">
    <source>
        <dbReference type="ARBA" id="ARBA00013368"/>
    </source>
</evidence>
<evidence type="ECO:0000256" key="2">
    <source>
        <dbReference type="ARBA" id="ARBA00011322"/>
    </source>
</evidence>
<evidence type="ECO:0000313" key="7">
    <source>
        <dbReference type="EMBL" id="MFD0782338.1"/>
    </source>
</evidence>
<accession>A0ABW2ZV45</accession>
<sequence length="1000" mass="109020">MRPEKLTLCGLGSYTKEETIDFTGKNFIAIVGDTGAGKSTILEAICYALYNRCTNANTSFPLIADGGNGTMSVTLTFAVGNRRWQVARSASRDKSTPVQRLTCLDTGILTIGAKAVTAEIQRIIGLDYDTFLRAVVLPQGRFQELLRMNDRERAHVLDSVLGLDQLVQVREHAKTLQGRLKDRLAEYRLHRRRFLDDPAAALTAATDQHNAHKQRLQRLEQARRAITGARADQQRAATAASALAAVKETLPAATPAGAAEQLHTLARQARTLDGQRTDISQLINQQQIEQDLLREHVAQAEQHGGTVSGTATAISTLANLGEQIPQQRKRTQQVAENATAIAAEQVTLREMQQKAAALEPGVAAADKTYSDADTALTQVRQRRERATGRLKTWREKVAELQKARTELADLEQAFSAAQDKANEAKGLADQAKDEQDQSEHTHTALTKASAAAAAAADLEPGAACITCSRPLPADFTPPAVPDLTTADVAREKARARAEKTGRAAAVAADRVATLKDESLPAARQRVTTAETVLNQALLALREVVADADLSGTDEQILKQLVDDTATAEGDLNRAREARDEIRQTATAAKTAFDTLSQSHKKRIAAHREQERQVLEQERAIDDAANRLAVRFALTTPLDLAEIHRQKTAAEAHQQHLQQLTERRTKTDEALAKLRQRSTDLDKAYAETITKPAAELRDKLMTLAQRVSAAAAAVDLEQPATAPDVHADLDRQAQWATELLAHTQKTFDVCATRIGEYRQAERNAVDAIALACRAADAADEEGLERQYLAVHGTVQNLQQHIDRAQAEMPVVSALQERIDTANGTVDVLAQLHAALADSKFIAEAVRRRVQALLYQASEILYSISGGHYRFAPDFRILDLDTNEERGVKTLSGGETFLASLALALAVVELASNATGHVEALFLDEGFGTLDTSRLRDALNALTGHSATGRLVTVISHMRSITENAEHVLVVEKDLTTSRVHWADAEERERIINDDLGRGLLE</sequence>
<feature type="domain" description="Rad50/SbcC-type AAA" evidence="6">
    <location>
        <begin position="5"/>
        <end position="226"/>
    </location>
</feature>
<evidence type="ECO:0000313" key="8">
    <source>
        <dbReference type="Proteomes" id="UP001597053"/>
    </source>
</evidence>
<comment type="caution">
    <text evidence="7">The sequence shown here is derived from an EMBL/GenBank/DDBJ whole genome shotgun (WGS) entry which is preliminary data.</text>
</comment>
<dbReference type="Pfam" id="PF13558">
    <property type="entry name" value="SbcC_Walker_B"/>
    <property type="match status" value="1"/>
</dbReference>
<comment type="similarity">
    <text evidence="1">Belongs to the SMC family. SbcC subfamily.</text>
</comment>
<name>A0ABW2ZV45_9ACTN</name>
<feature type="compositionally biased region" description="Basic and acidic residues" evidence="5">
    <location>
        <begin position="430"/>
        <end position="442"/>
    </location>
</feature>
<keyword evidence="4" id="KW-0175">Coiled coil</keyword>
<dbReference type="SUPFAM" id="SSF52540">
    <property type="entry name" value="P-loop containing nucleoside triphosphate hydrolases"/>
    <property type="match status" value="1"/>
</dbReference>
<evidence type="ECO:0000256" key="5">
    <source>
        <dbReference type="SAM" id="MobiDB-lite"/>
    </source>
</evidence>
<dbReference type="Proteomes" id="UP001597053">
    <property type="component" value="Unassembled WGS sequence"/>
</dbReference>
<dbReference type="Pfam" id="PF13476">
    <property type="entry name" value="AAA_23"/>
    <property type="match status" value="1"/>
</dbReference>
<dbReference type="EMBL" id="JBHTHM010000001">
    <property type="protein sequence ID" value="MFD0782338.1"/>
    <property type="molecule type" value="Genomic_DNA"/>
</dbReference>
<dbReference type="PANTHER" id="PTHR32114:SF2">
    <property type="entry name" value="ABC TRANSPORTER ABCH.3"/>
    <property type="match status" value="1"/>
</dbReference>
<feature type="region of interest" description="Disordered" evidence="5">
    <location>
        <begin position="420"/>
        <end position="446"/>
    </location>
</feature>
<gene>
    <name evidence="7" type="ORF">ACFQZ8_00035</name>
</gene>
<organism evidence="7 8">
    <name type="scientific">Micromonospora azadirachtae</name>
    <dbReference type="NCBI Taxonomy" id="1970735"/>
    <lineage>
        <taxon>Bacteria</taxon>
        <taxon>Bacillati</taxon>
        <taxon>Actinomycetota</taxon>
        <taxon>Actinomycetes</taxon>
        <taxon>Micromonosporales</taxon>
        <taxon>Micromonosporaceae</taxon>
        <taxon>Micromonospora</taxon>
    </lineage>
</organism>
<evidence type="ECO:0000256" key="1">
    <source>
        <dbReference type="ARBA" id="ARBA00006930"/>
    </source>
</evidence>
<dbReference type="PANTHER" id="PTHR32114">
    <property type="entry name" value="ABC TRANSPORTER ABCH.3"/>
    <property type="match status" value="1"/>
</dbReference>
<evidence type="ECO:0000256" key="4">
    <source>
        <dbReference type="SAM" id="Coils"/>
    </source>
</evidence>
<comment type="subunit">
    <text evidence="2">Heterodimer of SbcC and SbcD.</text>
</comment>